<keyword evidence="3 7" id="KW-0812">Transmembrane</keyword>
<dbReference type="AlphaFoldDB" id="A0A4Q8LEQ5"/>
<feature type="region of interest" description="Disordered" evidence="6">
    <location>
        <begin position="1"/>
        <end position="50"/>
    </location>
</feature>
<evidence type="ECO:0000256" key="6">
    <source>
        <dbReference type="SAM" id="MobiDB-lite"/>
    </source>
</evidence>
<dbReference type="EMBL" id="SHMB01000006">
    <property type="protein sequence ID" value="TAA27321.1"/>
    <property type="molecule type" value="Genomic_DNA"/>
</dbReference>
<dbReference type="InterPro" id="IPR005498">
    <property type="entry name" value="T4SS_VirB10/TraB/TrbI"/>
</dbReference>
<reference evidence="8 9" key="1">
    <citation type="submission" date="2019-02" db="EMBL/GenBank/DDBJ databases">
        <title>WGS of Pseudoxanthomonas species novum from clinical isolates.</title>
        <authorList>
            <person name="Bernier A.-M."/>
            <person name="Bernard K."/>
            <person name="Vachon A."/>
        </authorList>
    </citation>
    <scope>NUCLEOTIDE SEQUENCE [LARGE SCALE GENOMIC DNA]</scope>
    <source>
        <strain evidence="8 9">NML171202</strain>
    </source>
</reference>
<gene>
    <name evidence="8" type="ORF">EA661_14380</name>
</gene>
<comment type="similarity">
    <text evidence="2">Belongs to the TrbI/VirB10 family.</text>
</comment>
<evidence type="ECO:0000256" key="7">
    <source>
        <dbReference type="SAM" id="Phobius"/>
    </source>
</evidence>
<organism evidence="8 9">
    <name type="scientific">Pseudoxanthomonas winnipegensis</name>
    <dbReference type="NCBI Taxonomy" id="2480810"/>
    <lineage>
        <taxon>Bacteria</taxon>
        <taxon>Pseudomonadati</taxon>
        <taxon>Pseudomonadota</taxon>
        <taxon>Gammaproteobacteria</taxon>
        <taxon>Lysobacterales</taxon>
        <taxon>Lysobacteraceae</taxon>
        <taxon>Pseudoxanthomonas</taxon>
    </lineage>
</organism>
<dbReference type="CDD" id="cd16429">
    <property type="entry name" value="VirB10"/>
    <property type="match status" value="1"/>
</dbReference>
<dbReference type="Pfam" id="PF03743">
    <property type="entry name" value="TrbI"/>
    <property type="match status" value="1"/>
</dbReference>
<dbReference type="Proteomes" id="UP000291286">
    <property type="component" value="Unassembled WGS sequence"/>
</dbReference>
<evidence type="ECO:0000256" key="5">
    <source>
        <dbReference type="ARBA" id="ARBA00023136"/>
    </source>
</evidence>
<name>A0A4Q8LEQ5_9GAMM</name>
<evidence type="ECO:0000313" key="8">
    <source>
        <dbReference type="EMBL" id="TAA27321.1"/>
    </source>
</evidence>
<feature type="compositionally biased region" description="Gly residues" evidence="6">
    <location>
        <begin position="162"/>
        <end position="177"/>
    </location>
</feature>
<evidence type="ECO:0000313" key="9">
    <source>
        <dbReference type="Proteomes" id="UP000291286"/>
    </source>
</evidence>
<evidence type="ECO:0000256" key="2">
    <source>
        <dbReference type="ARBA" id="ARBA00010265"/>
    </source>
</evidence>
<protein>
    <submittedName>
        <fullName evidence="8">Secretion protein</fullName>
    </submittedName>
</protein>
<evidence type="ECO:0000256" key="1">
    <source>
        <dbReference type="ARBA" id="ARBA00004167"/>
    </source>
</evidence>
<keyword evidence="4 7" id="KW-1133">Transmembrane helix</keyword>
<feature type="transmembrane region" description="Helical" evidence="7">
    <location>
        <begin position="58"/>
        <end position="77"/>
    </location>
</feature>
<evidence type="ECO:0000256" key="3">
    <source>
        <dbReference type="ARBA" id="ARBA00022692"/>
    </source>
</evidence>
<comment type="subcellular location">
    <subcellularLocation>
        <location evidence="1">Membrane</location>
        <topology evidence="1">Single-pass membrane protein</topology>
    </subcellularLocation>
</comment>
<keyword evidence="5 7" id="KW-0472">Membrane</keyword>
<dbReference type="RefSeq" id="WP_130519927.1">
    <property type="nucleotide sequence ID" value="NZ_SHMA01000001.1"/>
</dbReference>
<proteinExistence type="inferred from homology"/>
<dbReference type="InterPro" id="IPR042217">
    <property type="entry name" value="T4SS_VirB10/TrbI"/>
</dbReference>
<evidence type="ECO:0000256" key="4">
    <source>
        <dbReference type="ARBA" id="ARBA00022989"/>
    </source>
</evidence>
<comment type="caution">
    <text evidence="8">The sequence shown here is derived from an EMBL/GenBank/DDBJ whole genome shotgun (WGS) entry which is preliminary data.</text>
</comment>
<dbReference type="Gene3D" id="2.40.128.260">
    <property type="entry name" value="Type IV secretion system, VirB10/TraB/TrbI"/>
    <property type="match status" value="1"/>
</dbReference>
<feature type="region of interest" description="Disordered" evidence="6">
    <location>
        <begin position="160"/>
        <end position="196"/>
    </location>
</feature>
<sequence>MSQNNIPPEHRDPPGAGEPPEDRGNPYFSSSRQPEVEDLDSAAPSLRSEEGQRLNRRALLFMGATLLLILVMAAMFLKMFNSGQDKPEPTRQARVERPLVPDAPQVEPALPAASAEPATPVAPLPLEEPQEFGRENLAGARREQRPAGPSLVERRIADSGASVGGNAGGGPMGGPDGLGTAPTPRNGEPGTQPPIQAQLGDVSAASYLQKPDTLLLRGTYIRCVLETHIVTDVSGFTSCIVTEPVYSVNGKSLLLPKGSKVSGTYSGGGGRTNRVAVVWDRITTPTGIDVMMSSPGVDNLGGAGHPGDLNNHWASKITSALMISLIADAFKYEGQKHGPQRTTITENGTTYIEPYESETAQTMQRLSEQMISQQMARSPTITINQGTVLNVYVAKDVDFSGVLPSYQ</sequence>
<accession>A0A4Q8LEQ5</accession>
<dbReference type="GO" id="GO:0016020">
    <property type="term" value="C:membrane"/>
    <property type="evidence" value="ECO:0007669"/>
    <property type="project" value="UniProtKB-SubCell"/>
</dbReference>